<evidence type="ECO:0000313" key="4">
    <source>
        <dbReference type="EMBL" id="CAF4214117.1"/>
    </source>
</evidence>
<reference evidence="3" key="1">
    <citation type="submission" date="2021-02" db="EMBL/GenBank/DDBJ databases">
        <authorList>
            <person name="Nowell W R."/>
        </authorList>
    </citation>
    <scope>NUCLEOTIDE SEQUENCE</scope>
</reference>
<organism evidence="3 6">
    <name type="scientific">Didymodactylos carnosus</name>
    <dbReference type="NCBI Taxonomy" id="1234261"/>
    <lineage>
        <taxon>Eukaryota</taxon>
        <taxon>Metazoa</taxon>
        <taxon>Spiralia</taxon>
        <taxon>Gnathifera</taxon>
        <taxon>Rotifera</taxon>
        <taxon>Eurotatoria</taxon>
        <taxon>Bdelloidea</taxon>
        <taxon>Philodinida</taxon>
        <taxon>Philodinidae</taxon>
        <taxon>Didymodactylos</taxon>
    </lineage>
</organism>
<dbReference type="Proteomes" id="UP000677228">
    <property type="component" value="Unassembled WGS sequence"/>
</dbReference>
<keyword evidence="1" id="KW-0812">Transmembrane</keyword>
<feature type="transmembrane region" description="Helical" evidence="1">
    <location>
        <begin position="228"/>
        <end position="248"/>
    </location>
</feature>
<accession>A0A815ULW0</accession>
<feature type="transmembrane region" description="Helical" evidence="1">
    <location>
        <begin position="127"/>
        <end position="149"/>
    </location>
</feature>
<dbReference type="Proteomes" id="UP000663829">
    <property type="component" value="Unassembled WGS sequence"/>
</dbReference>
<dbReference type="EMBL" id="CAJNOQ010023999">
    <property type="protein sequence ID" value="CAF1522567.1"/>
    <property type="molecule type" value="Genomic_DNA"/>
</dbReference>
<dbReference type="Proteomes" id="UP000681722">
    <property type="component" value="Unassembled WGS sequence"/>
</dbReference>
<evidence type="ECO:0000256" key="1">
    <source>
        <dbReference type="SAM" id="Phobius"/>
    </source>
</evidence>
<comment type="caution">
    <text evidence="3">The sequence shown here is derived from an EMBL/GenBank/DDBJ whole genome shotgun (WGS) entry which is preliminary data.</text>
</comment>
<feature type="transmembrane region" description="Helical" evidence="1">
    <location>
        <begin position="75"/>
        <end position="96"/>
    </location>
</feature>
<dbReference type="EMBL" id="CAJOBC010089556">
    <property type="protein sequence ID" value="CAF4381683.1"/>
    <property type="molecule type" value="Genomic_DNA"/>
</dbReference>
<dbReference type="EMBL" id="CAJNOK010026844">
    <property type="protein sequence ID" value="CAF1409664.1"/>
    <property type="molecule type" value="Genomic_DNA"/>
</dbReference>
<evidence type="ECO:0000313" key="3">
    <source>
        <dbReference type="EMBL" id="CAF1522567.1"/>
    </source>
</evidence>
<feature type="transmembrane region" description="Helical" evidence="1">
    <location>
        <begin position="103"/>
        <end position="121"/>
    </location>
</feature>
<keyword evidence="1" id="KW-0472">Membrane</keyword>
<dbReference type="Proteomes" id="UP000682733">
    <property type="component" value="Unassembled WGS sequence"/>
</dbReference>
<proteinExistence type="predicted"/>
<evidence type="ECO:0000313" key="6">
    <source>
        <dbReference type="Proteomes" id="UP000663829"/>
    </source>
</evidence>
<dbReference type="EMBL" id="CAJOBA010048585">
    <property type="protein sequence ID" value="CAF4214117.1"/>
    <property type="molecule type" value="Genomic_DNA"/>
</dbReference>
<keyword evidence="1" id="KW-1133">Transmembrane helix</keyword>
<sequence length="290" mass="33372">MKEIANSSLNEPRATSYSSIISPQERTAESNPVQPVHISTWHIFKRHLPNLILTIIVDVILPIVFYFVLQIYIAPVYAISIAASPPLIMMIIKCMWSHTFDAIGFIVVTALTISAIVTIAIDNPRIMIIEKPCTGVVLLLAFIISLIPIRVRNFKLKPIIFYFYVELLPMEKIQIETDDVDDGNNFDYKELTEDDALPIKTERYISEVYEWIYEHCPNFRLCCYQLTILWCINFSIEVVGGFLIYFSNLNLNAAVIYANLVVQGSRICFAIITIIFVIRERRETLRKITR</sequence>
<keyword evidence="6" id="KW-1185">Reference proteome</keyword>
<feature type="transmembrane region" description="Helical" evidence="1">
    <location>
        <begin position="254"/>
        <end position="278"/>
    </location>
</feature>
<protein>
    <submittedName>
        <fullName evidence="3">Uncharacterized protein</fullName>
    </submittedName>
</protein>
<dbReference type="OrthoDB" id="9996464at2759"/>
<evidence type="ECO:0000313" key="2">
    <source>
        <dbReference type="EMBL" id="CAF1409664.1"/>
    </source>
</evidence>
<gene>
    <name evidence="3" type="ORF">GPM918_LOCUS37617</name>
    <name evidence="2" type="ORF">OVA965_LOCUS33324</name>
    <name evidence="5" type="ORF">SRO942_LOCUS38388</name>
    <name evidence="4" type="ORF">TMI583_LOCUS34209</name>
</gene>
<name>A0A815ULW0_9BILA</name>
<dbReference type="AlphaFoldDB" id="A0A815ULW0"/>
<feature type="transmembrane region" description="Helical" evidence="1">
    <location>
        <begin position="51"/>
        <end position="69"/>
    </location>
</feature>
<evidence type="ECO:0000313" key="5">
    <source>
        <dbReference type="EMBL" id="CAF4381683.1"/>
    </source>
</evidence>